<sequence>MTSRHSQVEPIKRRSHITLGRCKYRFKNGLECPCTSGKCTLVTILSDDSLAKSRCDGCDHFMELHEEYEDTRPTAAPDADIQLACPPAIVQEPYRKKLSI</sequence>
<keyword evidence="2" id="KW-1185">Reference proteome</keyword>
<dbReference type="VEuPathDB" id="FungiDB:ASPGLDRAFT_583500"/>
<dbReference type="RefSeq" id="XP_022398947.1">
    <property type="nucleotide sequence ID" value="XM_022548312.1"/>
</dbReference>
<evidence type="ECO:0000313" key="2">
    <source>
        <dbReference type="Proteomes" id="UP000184300"/>
    </source>
</evidence>
<dbReference type="AlphaFoldDB" id="A0A1L9VEB5"/>
<name>A0A1L9VEB5_ASPGL</name>
<dbReference type="GeneID" id="34464573"/>
<reference evidence="2" key="1">
    <citation type="journal article" date="2017" name="Genome Biol.">
        <title>Comparative genomics reveals high biological diversity and specific adaptations in the industrially and medically important fungal genus Aspergillus.</title>
        <authorList>
            <person name="de Vries R.P."/>
            <person name="Riley R."/>
            <person name="Wiebenga A."/>
            <person name="Aguilar-Osorio G."/>
            <person name="Amillis S."/>
            <person name="Uchima C.A."/>
            <person name="Anderluh G."/>
            <person name="Asadollahi M."/>
            <person name="Askin M."/>
            <person name="Barry K."/>
            <person name="Battaglia E."/>
            <person name="Bayram O."/>
            <person name="Benocci T."/>
            <person name="Braus-Stromeyer S.A."/>
            <person name="Caldana C."/>
            <person name="Canovas D."/>
            <person name="Cerqueira G.C."/>
            <person name="Chen F."/>
            <person name="Chen W."/>
            <person name="Choi C."/>
            <person name="Clum A."/>
            <person name="Dos Santos R.A."/>
            <person name="Damasio A.R."/>
            <person name="Diallinas G."/>
            <person name="Emri T."/>
            <person name="Fekete E."/>
            <person name="Flipphi M."/>
            <person name="Freyberg S."/>
            <person name="Gallo A."/>
            <person name="Gournas C."/>
            <person name="Habgood R."/>
            <person name="Hainaut M."/>
            <person name="Harispe M.L."/>
            <person name="Henrissat B."/>
            <person name="Hilden K.S."/>
            <person name="Hope R."/>
            <person name="Hossain A."/>
            <person name="Karabika E."/>
            <person name="Karaffa L."/>
            <person name="Karanyi Z."/>
            <person name="Krasevec N."/>
            <person name="Kuo A."/>
            <person name="Kusch H."/>
            <person name="LaButti K."/>
            <person name="Lagendijk E.L."/>
            <person name="Lapidus A."/>
            <person name="Levasseur A."/>
            <person name="Lindquist E."/>
            <person name="Lipzen A."/>
            <person name="Logrieco A.F."/>
            <person name="MacCabe A."/>
            <person name="Maekelae M.R."/>
            <person name="Malavazi I."/>
            <person name="Melin P."/>
            <person name="Meyer V."/>
            <person name="Mielnichuk N."/>
            <person name="Miskei M."/>
            <person name="Molnar A.P."/>
            <person name="Mule G."/>
            <person name="Ngan C.Y."/>
            <person name="Orejas M."/>
            <person name="Orosz E."/>
            <person name="Ouedraogo J.P."/>
            <person name="Overkamp K.M."/>
            <person name="Park H.-S."/>
            <person name="Perrone G."/>
            <person name="Piumi F."/>
            <person name="Punt P.J."/>
            <person name="Ram A.F."/>
            <person name="Ramon A."/>
            <person name="Rauscher S."/>
            <person name="Record E."/>
            <person name="Riano-Pachon D.M."/>
            <person name="Robert V."/>
            <person name="Roehrig J."/>
            <person name="Ruller R."/>
            <person name="Salamov A."/>
            <person name="Salih N.S."/>
            <person name="Samson R.A."/>
            <person name="Sandor E."/>
            <person name="Sanguinetti M."/>
            <person name="Schuetze T."/>
            <person name="Sepcic K."/>
            <person name="Shelest E."/>
            <person name="Sherlock G."/>
            <person name="Sophianopoulou V."/>
            <person name="Squina F.M."/>
            <person name="Sun H."/>
            <person name="Susca A."/>
            <person name="Todd R.B."/>
            <person name="Tsang A."/>
            <person name="Unkles S.E."/>
            <person name="van de Wiele N."/>
            <person name="van Rossen-Uffink D."/>
            <person name="Oliveira J.V."/>
            <person name="Vesth T.C."/>
            <person name="Visser J."/>
            <person name="Yu J.-H."/>
            <person name="Zhou M."/>
            <person name="Andersen M.R."/>
            <person name="Archer D.B."/>
            <person name="Baker S.E."/>
            <person name="Benoit I."/>
            <person name="Brakhage A.A."/>
            <person name="Braus G.H."/>
            <person name="Fischer R."/>
            <person name="Frisvad J.C."/>
            <person name="Goldman G.H."/>
            <person name="Houbraken J."/>
            <person name="Oakley B."/>
            <person name="Pocsi I."/>
            <person name="Scazzocchio C."/>
            <person name="Seiboth B."/>
            <person name="vanKuyk P.A."/>
            <person name="Wortman J."/>
            <person name="Dyer P.S."/>
            <person name="Grigoriev I.V."/>
        </authorList>
    </citation>
    <scope>NUCLEOTIDE SEQUENCE [LARGE SCALE GENOMIC DNA]</scope>
    <source>
        <strain evidence="2">CBS 516.65</strain>
    </source>
</reference>
<organism evidence="1 2">
    <name type="scientific">Aspergillus glaucus CBS 516.65</name>
    <dbReference type="NCBI Taxonomy" id="1160497"/>
    <lineage>
        <taxon>Eukaryota</taxon>
        <taxon>Fungi</taxon>
        <taxon>Dikarya</taxon>
        <taxon>Ascomycota</taxon>
        <taxon>Pezizomycotina</taxon>
        <taxon>Eurotiomycetes</taxon>
        <taxon>Eurotiomycetidae</taxon>
        <taxon>Eurotiales</taxon>
        <taxon>Aspergillaceae</taxon>
        <taxon>Aspergillus</taxon>
        <taxon>Aspergillus subgen. Aspergillus</taxon>
    </lineage>
</organism>
<evidence type="ECO:0000313" key="1">
    <source>
        <dbReference type="EMBL" id="OJJ82249.1"/>
    </source>
</evidence>
<dbReference type="EMBL" id="KV878903">
    <property type="protein sequence ID" value="OJJ82249.1"/>
    <property type="molecule type" value="Genomic_DNA"/>
</dbReference>
<accession>A0A1L9VEB5</accession>
<dbReference type="Proteomes" id="UP000184300">
    <property type="component" value="Unassembled WGS sequence"/>
</dbReference>
<gene>
    <name evidence="1" type="ORF">ASPGLDRAFT_583500</name>
</gene>
<protein>
    <submittedName>
        <fullName evidence="1">Uncharacterized protein</fullName>
    </submittedName>
</protein>
<proteinExistence type="predicted"/>